<dbReference type="OrthoDB" id="799583at2"/>
<keyword evidence="2" id="KW-1185">Reference proteome</keyword>
<dbReference type="RefSeq" id="WP_107011773.1">
    <property type="nucleotide sequence ID" value="NZ_CP028136.1"/>
</dbReference>
<name>A0A2R3Z403_9FLAO</name>
<evidence type="ECO:0000313" key="2">
    <source>
        <dbReference type="Proteomes" id="UP000241507"/>
    </source>
</evidence>
<dbReference type="EMBL" id="CP028136">
    <property type="protein sequence ID" value="AVR44995.1"/>
    <property type="molecule type" value="Genomic_DNA"/>
</dbReference>
<dbReference type="AlphaFoldDB" id="A0A2R3Z403"/>
<organism evidence="1 2">
    <name type="scientific">Christiangramia fulva</name>
    <dbReference type="NCBI Taxonomy" id="2126553"/>
    <lineage>
        <taxon>Bacteria</taxon>
        <taxon>Pseudomonadati</taxon>
        <taxon>Bacteroidota</taxon>
        <taxon>Flavobacteriia</taxon>
        <taxon>Flavobacteriales</taxon>
        <taxon>Flavobacteriaceae</taxon>
        <taxon>Christiangramia</taxon>
    </lineage>
</organism>
<sequence length="60" mass="6988">MLTKEVLKKHIESFPEEFSIDQLVERLIIIEKINNANKQSEGGEVISETDLNKAVEQWFK</sequence>
<protein>
    <submittedName>
        <fullName evidence="1">Uncharacterized protein</fullName>
    </submittedName>
</protein>
<dbReference type="KEGG" id="grs:C7S20_06755"/>
<accession>A0A2R3Z403</accession>
<gene>
    <name evidence="1" type="ORF">C7S20_06755</name>
</gene>
<reference evidence="2" key="1">
    <citation type="submission" date="2018-03" db="EMBL/GenBank/DDBJ databases">
        <title>Gramella fulva sp. nov., isolated from a dry surface of tidal flat.</title>
        <authorList>
            <person name="Hwang S.H."/>
            <person name="Hwang W.M."/>
            <person name="Kang K."/>
            <person name="Ahn T.-Y."/>
        </authorList>
    </citation>
    <scope>NUCLEOTIDE SEQUENCE [LARGE SCALE GENOMIC DNA]</scope>
    <source>
        <strain evidence="2">SH35</strain>
    </source>
</reference>
<evidence type="ECO:0000313" key="1">
    <source>
        <dbReference type="EMBL" id="AVR44995.1"/>
    </source>
</evidence>
<dbReference type="Proteomes" id="UP000241507">
    <property type="component" value="Chromosome"/>
</dbReference>
<proteinExistence type="predicted"/>